<evidence type="ECO:0000313" key="2">
    <source>
        <dbReference type="EMBL" id="KAK9165811.1"/>
    </source>
</evidence>
<accession>A0AAP0L7M0</accession>
<dbReference type="Proteomes" id="UP001419268">
    <property type="component" value="Unassembled WGS sequence"/>
</dbReference>
<feature type="compositionally biased region" description="Basic residues" evidence="1">
    <location>
        <begin position="58"/>
        <end position="71"/>
    </location>
</feature>
<evidence type="ECO:0000313" key="3">
    <source>
        <dbReference type="Proteomes" id="UP001419268"/>
    </source>
</evidence>
<name>A0AAP0L7M0_9MAGN</name>
<protein>
    <submittedName>
        <fullName evidence="2">Uncharacterized protein</fullName>
    </submittedName>
</protein>
<keyword evidence="3" id="KW-1185">Reference proteome</keyword>
<reference evidence="2 3" key="1">
    <citation type="submission" date="2024-01" db="EMBL/GenBank/DDBJ databases">
        <title>Genome assemblies of Stephania.</title>
        <authorList>
            <person name="Yang L."/>
        </authorList>
    </citation>
    <scope>NUCLEOTIDE SEQUENCE [LARGE SCALE GENOMIC DNA]</scope>
    <source>
        <strain evidence="2">JXDWG</strain>
        <tissue evidence="2">Leaf</tissue>
    </source>
</reference>
<feature type="region of interest" description="Disordered" evidence="1">
    <location>
        <begin position="53"/>
        <end position="89"/>
    </location>
</feature>
<sequence>MLSSPMHEILLEHQLGRWASLTKPFFPQNTLFLAMQIKYFPFKLVFSIAKKKEEERRKGKTNNKQTKRGKRGYQPTRTPERSSIVRSPLSKQPNSFLLLMGIDKA</sequence>
<dbReference type="AlphaFoldDB" id="A0AAP0L7M0"/>
<gene>
    <name evidence="2" type="ORF">Scep_001002</name>
</gene>
<evidence type="ECO:0000256" key="1">
    <source>
        <dbReference type="SAM" id="MobiDB-lite"/>
    </source>
</evidence>
<organism evidence="2 3">
    <name type="scientific">Stephania cephalantha</name>
    <dbReference type="NCBI Taxonomy" id="152367"/>
    <lineage>
        <taxon>Eukaryota</taxon>
        <taxon>Viridiplantae</taxon>
        <taxon>Streptophyta</taxon>
        <taxon>Embryophyta</taxon>
        <taxon>Tracheophyta</taxon>
        <taxon>Spermatophyta</taxon>
        <taxon>Magnoliopsida</taxon>
        <taxon>Ranunculales</taxon>
        <taxon>Menispermaceae</taxon>
        <taxon>Menispermoideae</taxon>
        <taxon>Cissampelideae</taxon>
        <taxon>Stephania</taxon>
    </lineage>
</organism>
<comment type="caution">
    <text evidence="2">The sequence shown here is derived from an EMBL/GenBank/DDBJ whole genome shotgun (WGS) entry which is preliminary data.</text>
</comment>
<proteinExistence type="predicted"/>
<dbReference type="EMBL" id="JBBNAG010000001">
    <property type="protein sequence ID" value="KAK9165811.1"/>
    <property type="molecule type" value="Genomic_DNA"/>
</dbReference>